<feature type="binding site" evidence="14">
    <location>
        <position position="157"/>
    </location>
    <ligand>
        <name>FMN</name>
        <dbReference type="ChEBI" id="CHEBI:58210"/>
    </ligand>
</feature>
<dbReference type="InterPro" id="IPR018517">
    <property type="entry name" value="tRNA_hU_synthase_CS"/>
</dbReference>
<dbReference type="EMBL" id="SJFN01000017">
    <property type="protein sequence ID" value="TBW37027.1"/>
    <property type="molecule type" value="Genomic_DNA"/>
</dbReference>
<dbReference type="AlphaFoldDB" id="A0A4Q9VP99"/>
<evidence type="ECO:0000259" key="15">
    <source>
        <dbReference type="Pfam" id="PF01207"/>
    </source>
</evidence>
<evidence type="ECO:0000256" key="12">
    <source>
        <dbReference type="PIRNR" id="PIRNR006621"/>
    </source>
</evidence>
<evidence type="ECO:0000256" key="3">
    <source>
        <dbReference type="ARBA" id="ARBA00022555"/>
    </source>
</evidence>
<dbReference type="GO" id="GO:0050660">
    <property type="term" value="F:flavin adenine dinucleotide binding"/>
    <property type="evidence" value="ECO:0007669"/>
    <property type="project" value="InterPro"/>
</dbReference>
<comment type="similarity">
    <text evidence="12">Belongs to the dus family.</text>
</comment>
<evidence type="ECO:0000256" key="7">
    <source>
        <dbReference type="ARBA" id="ARBA00022857"/>
    </source>
</evidence>
<keyword evidence="3" id="KW-0820">tRNA-binding</keyword>
<dbReference type="NCBIfam" id="TIGR00737">
    <property type="entry name" value="nifR3_yhdG"/>
    <property type="match status" value="1"/>
</dbReference>
<dbReference type="EC" id="1.3.1.-" evidence="12"/>
<keyword evidence="6 12" id="KW-0819">tRNA processing</keyword>
<dbReference type="Pfam" id="PF01207">
    <property type="entry name" value="Dus"/>
    <property type="match status" value="1"/>
</dbReference>
<proteinExistence type="inferred from homology"/>
<keyword evidence="5 12" id="KW-0288">FMN</keyword>
<evidence type="ECO:0000256" key="14">
    <source>
        <dbReference type="PIRSR" id="PIRSR006621-2"/>
    </source>
</evidence>
<dbReference type="Proteomes" id="UP000292781">
    <property type="component" value="Unassembled WGS sequence"/>
</dbReference>
<dbReference type="GO" id="GO:0000049">
    <property type="term" value="F:tRNA binding"/>
    <property type="evidence" value="ECO:0007669"/>
    <property type="project" value="UniProtKB-KW"/>
</dbReference>
<keyword evidence="7" id="KW-0521">NADP</keyword>
<evidence type="ECO:0000256" key="1">
    <source>
        <dbReference type="ARBA" id="ARBA00001917"/>
    </source>
</evidence>
<dbReference type="InterPro" id="IPR024036">
    <property type="entry name" value="tRNA-dHydroUridine_Synthase_C"/>
</dbReference>
<dbReference type="PIRSF" id="PIRSF006621">
    <property type="entry name" value="Dus"/>
    <property type="match status" value="1"/>
</dbReference>
<reference evidence="16 17" key="1">
    <citation type="submission" date="2019-02" db="EMBL/GenBank/DDBJ databases">
        <title>Siculibacillus lacustris gen. nov., sp. nov., a new rosette-forming bacterium isolated from a freshwater crater lake (Lake St. Ana, Romania).</title>
        <authorList>
            <person name="Felfoldi T."/>
            <person name="Marton Z."/>
            <person name="Szabo A."/>
            <person name="Mentes A."/>
            <person name="Boka K."/>
            <person name="Marialigeti K."/>
            <person name="Mathe I."/>
            <person name="Koncz M."/>
            <person name="Schumann P."/>
            <person name="Toth E."/>
        </authorList>
    </citation>
    <scope>NUCLEOTIDE SEQUENCE [LARGE SCALE GENOMIC DNA]</scope>
    <source>
        <strain evidence="16 17">SA-279</strain>
    </source>
</reference>
<evidence type="ECO:0000256" key="5">
    <source>
        <dbReference type="ARBA" id="ARBA00022643"/>
    </source>
</evidence>
<gene>
    <name evidence="16" type="primary">dusB</name>
    <name evidence="16" type="ORF">EYW49_12820</name>
</gene>
<dbReference type="OrthoDB" id="9764501at2"/>
<keyword evidence="8" id="KW-0694">RNA-binding</keyword>
<dbReference type="Gene3D" id="1.10.1200.80">
    <property type="entry name" value="Putative flavin oxidoreducatase, domain 2"/>
    <property type="match status" value="1"/>
</dbReference>
<evidence type="ECO:0000313" key="16">
    <source>
        <dbReference type="EMBL" id="TBW37027.1"/>
    </source>
</evidence>
<comment type="caution">
    <text evidence="16">The sequence shown here is derived from an EMBL/GenBank/DDBJ whole genome shotgun (WGS) entry which is preliminary data.</text>
</comment>
<evidence type="ECO:0000256" key="6">
    <source>
        <dbReference type="ARBA" id="ARBA00022694"/>
    </source>
</evidence>
<dbReference type="InterPro" id="IPR001269">
    <property type="entry name" value="DUS_fam"/>
</dbReference>
<comment type="function">
    <text evidence="2 12">Catalyzes the synthesis of 5,6-dihydrouridine (D), a modified base found in the D-loop of most tRNAs, via the reduction of the C5-C6 double bond in target uridines.</text>
</comment>
<dbReference type="PROSITE" id="PS01136">
    <property type="entry name" value="UPF0034"/>
    <property type="match status" value="1"/>
</dbReference>
<comment type="cofactor">
    <cofactor evidence="1 12 14">
        <name>FMN</name>
        <dbReference type="ChEBI" id="CHEBI:58210"/>
    </cofactor>
</comment>
<keyword evidence="14" id="KW-0547">Nucleotide-binding</keyword>
<feature type="active site" description="Proton donor" evidence="13">
    <location>
        <position position="118"/>
    </location>
</feature>
<evidence type="ECO:0000313" key="17">
    <source>
        <dbReference type="Proteomes" id="UP000292781"/>
    </source>
</evidence>
<organism evidence="16 17">
    <name type="scientific">Siculibacillus lacustris</name>
    <dbReference type="NCBI Taxonomy" id="1549641"/>
    <lineage>
        <taxon>Bacteria</taxon>
        <taxon>Pseudomonadati</taxon>
        <taxon>Pseudomonadota</taxon>
        <taxon>Alphaproteobacteria</taxon>
        <taxon>Hyphomicrobiales</taxon>
        <taxon>Ancalomicrobiaceae</taxon>
        <taxon>Siculibacillus</taxon>
    </lineage>
</organism>
<dbReference type="PANTHER" id="PTHR45846:SF1">
    <property type="entry name" value="TRNA-DIHYDROURIDINE(47) SYNTHASE [NAD(P)(+)]-LIKE"/>
    <property type="match status" value="1"/>
</dbReference>
<dbReference type="RefSeq" id="WP_131309976.1">
    <property type="nucleotide sequence ID" value="NZ_SJFN01000017.1"/>
</dbReference>
<feature type="domain" description="DUS-like FMN-binding" evidence="15">
    <location>
        <begin position="33"/>
        <end position="309"/>
    </location>
</feature>
<dbReference type="InterPro" id="IPR004652">
    <property type="entry name" value="DusB-like"/>
</dbReference>
<protein>
    <recommendedName>
        <fullName evidence="12">tRNA-dihydrouridine synthase</fullName>
        <ecNumber evidence="12">1.3.1.-</ecNumber>
    </recommendedName>
</protein>
<evidence type="ECO:0000256" key="10">
    <source>
        <dbReference type="ARBA" id="ARBA00048205"/>
    </source>
</evidence>
<dbReference type="PANTHER" id="PTHR45846">
    <property type="entry name" value="TRNA-DIHYDROURIDINE(47) SYNTHASE [NAD(P)(+)]-LIKE"/>
    <property type="match status" value="1"/>
</dbReference>
<evidence type="ECO:0000256" key="11">
    <source>
        <dbReference type="ARBA" id="ARBA00048802"/>
    </source>
</evidence>
<feature type="binding site" evidence="14">
    <location>
        <position position="88"/>
    </location>
    <ligand>
        <name>FMN</name>
        <dbReference type="ChEBI" id="CHEBI:58210"/>
    </ligand>
</feature>
<evidence type="ECO:0000256" key="13">
    <source>
        <dbReference type="PIRSR" id="PIRSR006621-1"/>
    </source>
</evidence>
<evidence type="ECO:0000256" key="2">
    <source>
        <dbReference type="ARBA" id="ARBA00002790"/>
    </source>
</evidence>
<evidence type="ECO:0000256" key="8">
    <source>
        <dbReference type="ARBA" id="ARBA00022884"/>
    </source>
</evidence>
<sequence length="350" mass="36688">MSRHSPQPETEAPRTVDRPVVLGRWTHRRPVFLAPMSGITDLPFRRLAARFGCDVVVTEMVASDALQVGDVDATVRLAGEGLACHVVQIAGREPAQTARAAKMAVDAGADVIDLNMGCPAKRVVNGWSGAALMRDLDLATAIIVAVRAAVAVPVTVKMRLGWDRSALVAPELARRAEAEGVTMVTVHGRTRDQFYEGEADWAAVRPVRAAIAIPLIVNGDIASPETAEDALLASGADGVMIGRAACGRPWLPGAISAALAGRPEVPAPSGAALAALVAEHYEAMIAHHGRFVGVKAARKHLAWYLDAAESAGAAPVAAADRRALLTADDPVRAIRLIECLFADLSARSAA</sequence>
<dbReference type="SUPFAM" id="SSF51395">
    <property type="entry name" value="FMN-linked oxidoreductases"/>
    <property type="match status" value="1"/>
</dbReference>
<feature type="binding site" evidence="14">
    <location>
        <position position="187"/>
    </location>
    <ligand>
        <name>FMN</name>
        <dbReference type="ChEBI" id="CHEBI:58210"/>
    </ligand>
</feature>
<dbReference type="GO" id="GO:0017150">
    <property type="term" value="F:tRNA dihydrouridine synthase activity"/>
    <property type="evidence" value="ECO:0007669"/>
    <property type="project" value="InterPro"/>
</dbReference>
<evidence type="ECO:0000256" key="4">
    <source>
        <dbReference type="ARBA" id="ARBA00022630"/>
    </source>
</evidence>
<dbReference type="CDD" id="cd02801">
    <property type="entry name" value="DUS_like_FMN"/>
    <property type="match status" value="1"/>
</dbReference>
<dbReference type="Gene3D" id="3.20.20.70">
    <property type="entry name" value="Aldolase class I"/>
    <property type="match status" value="1"/>
</dbReference>
<keyword evidence="4 12" id="KW-0285">Flavoprotein</keyword>
<name>A0A4Q9VP99_9HYPH</name>
<keyword evidence="9 12" id="KW-0560">Oxidoreductase</keyword>
<dbReference type="InterPro" id="IPR035587">
    <property type="entry name" value="DUS-like_FMN-bd"/>
</dbReference>
<feature type="binding site" evidence="14">
    <location>
        <begin position="242"/>
        <end position="243"/>
    </location>
    <ligand>
        <name>FMN</name>
        <dbReference type="ChEBI" id="CHEBI:58210"/>
    </ligand>
</feature>
<accession>A0A4Q9VP99</accession>
<comment type="catalytic activity">
    <reaction evidence="10">
        <text>a 5,6-dihydrouridine in tRNA + NADP(+) = a uridine in tRNA + NADPH + H(+)</text>
        <dbReference type="Rhea" id="RHEA:23624"/>
        <dbReference type="Rhea" id="RHEA-COMP:13339"/>
        <dbReference type="Rhea" id="RHEA-COMP:13887"/>
        <dbReference type="ChEBI" id="CHEBI:15378"/>
        <dbReference type="ChEBI" id="CHEBI:57783"/>
        <dbReference type="ChEBI" id="CHEBI:58349"/>
        <dbReference type="ChEBI" id="CHEBI:65315"/>
        <dbReference type="ChEBI" id="CHEBI:74443"/>
    </reaction>
</comment>
<keyword evidence="17" id="KW-1185">Reference proteome</keyword>
<comment type="catalytic activity">
    <reaction evidence="11">
        <text>a 5,6-dihydrouridine in tRNA + NAD(+) = a uridine in tRNA + NADH + H(+)</text>
        <dbReference type="Rhea" id="RHEA:54452"/>
        <dbReference type="Rhea" id="RHEA-COMP:13339"/>
        <dbReference type="Rhea" id="RHEA-COMP:13887"/>
        <dbReference type="ChEBI" id="CHEBI:15378"/>
        <dbReference type="ChEBI" id="CHEBI:57540"/>
        <dbReference type="ChEBI" id="CHEBI:57945"/>
        <dbReference type="ChEBI" id="CHEBI:65315"/>
        <dbReference type="ChEBI" id="CHEBI:74443"/>
    </reaction>
</comment>
<evidence type="ECO:0000256" key="9">
    <source>
        <dbReference type="ARBA" id="ARBA00023002"/>
    </source>
</evidence>
<dbReference type="InterPro" id="IPR013785">
    <property type="entry name" value="Aldolase_TIM"/>
</dbReference>